<feature type="compositionally biased region" description="Polar residues" evidence="1">
    <location>
        <begin position="83"/>
        <end position="93"/>
    </location>
</feature>
<evidence type="ECO:0000256" key="1">
    <source>
        <dbReference type="SAM" id="MobiDB-lite"/>
    </source>
</evidence>
<feature type="region of interest" description="Disordered" evidence="1">
    <location>
        <begin position="74"/>
        <end position="93"/>
    </location>
</feature>
<dbReference type="AlphaFoldDB" id="A0AAP0NAR4"/>
<name>A0AAP0NAR4_LIQFO</name>
<dbReference type="Proteomes" id="UP001415857">
    <property type="component" value="Unassembled WGS sequence"/>
</dbReference>
<comment type="caution">
    <text evidence="2">The sequence shown here is derived from an EMBL/GenBank/DDBJ whole genome shotgun (WGS) entry which is preliminary data.</text>
</comment>
<dbReference type="PIRSF" id="PIRSF038123">
    <property type="entry name" value="PTI6"/>
    <property type="match status" value="1"/>
</dbReference>
<evidence type="ECO:0000313" key="3">
    <source>
        <dbReference type="Proteomes" id="UP001415857"/>
    </source>
</evidence>
<gene>
    <name evidence="2" type="ORF">L1049_010065</name>
</gene>
<protein>
    <submittedName>
        <fullName evidence="2">Uncharacterized protein</fullName>
    </submittedName>
</protein>
<sequence length="93" mass="10536">MKYSEHVVTTSKLVHDQKPITFGRFQQKVVRVILTDGNATDSSSNDEGVVVRRVKRHVQVINFETSTVMLSKKQGPLAKKKQTLNLPESDTKR</sequence>
<dbReference type="EMBL" id="JBBPBK010000016">
    <property type="protein sequence ID" value="KAK9267634.1"/>
    <property type="molecule type" value="Genomic_DNA"/>
</dbReference>
<keyword evidence="3" id="KW-1185">Reference proteome</keyword>
<proteinExistence type="predicted"/>
<organism evidence="2 3">
    <name type="scientific">Liquidambar formosana</name>
    <name type="common">Formosan gum</name>
    <dbReference type="NCBI Taxonomy" id="63359"/>
    <lineage>
        <taxon>Eukaryota</taxon>
        <taxon>Viridiplantae</taxon>
        <taxon>Streptophyta</taxon>
        <taxon>Embryophyta</taxon>
        <taxon>Tracheophyta</taxon>
        <taxon>Spermatophyta</taxon>
        <taxon>Magnoliopsida</taxon>
        <taxon>eudicotyledons</taxon>
        <taxon>Gunneridae</taxon>
        <taxon>Pentapetalae</taxon>
        <taxon>Saxifragales</taxon>
        <taxon>Altingiaceae</taxon>
        <taxon>Liquidambar</taxon>
    </lineage>
</organism>
<accession>A0AAP0NAR4</accession>
<evidence type="ECO:0000313" key="2">
    <source>
        <dbReference type="EMBL" id="KAK9267634.1"/>
    </source>
</evidence>
<reference evidence="2 3" key="1">
    <citation type="journal article" date="2024" name="Plant J.">
        <title>Genome sequences and population genomics reveal climatic adaptation and genomic divergence between two closely related sweetgum species.</title>
        <authorList>
            <person name="Xu W.Q."/>
            <person name="Ren C.Q."/>
            <person name="Zhang X.Y."/>
            <person name="Comes H.P."/>
            <person name="Liu X.H."/>
            <person name="Li Y.G."/>
            <person name="Kettle C.J."/>
            <person name="Jalonen R."/>
            <person name="Gaisberger H."/>
            <person name="Ma Y.Z."/>
            <person name="Qiu Y.X."/>
        </authorList>
    </citation>
    <scope>NUCLEOTIDE SEQUENCE [LARGE SCALE GENOMIC DNA]</scope>
    <source>
        <strain evidence="2">Hangzhou</strain>
    </source>
</reference>
<dbReference type="GO" id="GO:0003700">
    <property type="term" value="F:DNA-binding transcription factor activity"/>
    <property type="evidence" value="ECO:0007669"/>
    <property type="project" value="InterPro"/>
</dbReference>